<sequence>MARPQWNHVKPSERAVYGGAKIRAANATLRSLPEGPMPGWVERLAQQRTLTNSNKTIAKRENCVYCIVYKEGHMIHQAALFPIELARTNERKYTTVQRTNSIGSTETRQTMGPKKEGARTNTSTGHEPSPCAQNGPNSGKAEYAGARTTEPTE</sequence>
<protein>
    <submittedName>
        <fullName evidence="3">Uncharacterized protein</fullName>
    </submittedName>
</protein>
<evidence type="ECO:0000313" key="2">
    <source>
        <dbReference type="Proteomes" id="UP000887566"/>
    </source>
</evidence>
<evidence type="ECO:0000313" key="3">
    <source>
        <dbReference type="WBParaSite" id="PSAMB.scaffold11size140128.g80.t1"/>
    </source>
</evidence>
<dbReference type="AlphaFoldDB" id="A0A914URD5"/>
<dbReference type="Proteomes" id="UP000887566">
    <property type="component" value="Unplaced"/>
</dbReference>
<organism evidence="2 3">
    <name type="scientific">Plectus sambesii</name>
    <dbReference type="NCBI Taxonomy" id="2011161"/>
    <lineage>
        <taxon>Eukaryota</taxon>
        <taxon>Metazoa</taxon>
        <taxon>Ecdysozoa</taxon>
        <taxon>Nematoda</taxon>
        <taxon>Chromadorea</taxon>
        <taxon>Plectida</taxon>
        <taxon>Plectina</taxon>
        <taxon>Plectoidea</taxon>
        <taxon>Plectidae</taxon>
        <taxon>Plectus</taxon>
    </lineage>
</organism>
<reference evidence="3" key="1">
    <citation type="submission" date="2022-11" db="UniProtKB">
        <authorList>
            <consortium name="WormBaseParasite"/>
        </authorList>
    </citation>
    <scope>IDENTIFICATION</scope>
</reference>
<proteinExistence type="predicted"/>
<dbReference type="WBParaSite" id="PSAMB.scaffold11size140128.g80.t1">
    <property type="protein sequence ID" value="PSAMB.scaffold11size140128.g80.t1"/>
    <property type="gene ID" value="PSAMB.scaffold11size140128.g80"/>
</dbReference>
<keyword evidence="2" id="KW-1185">Reference proteome</keyword>
<feature type="compositionally biased region" description="Polar residues" evidence="1">
    <location>
        <begin position="119"/>
        <end position="137"/>
    </location>
</feature>
<accession>A0A914URD5</accession>
<feature type="compositionally biased region" description="Polar residues" evidence="1">
    <location>
        <begin position="94"/>
        <end position="110"/>
    </location>
</feature>
<feature type="region of interest" description="Disordered" evidence="1">
    <location>
        <begin position="94"/>
        <end position="153"/>
    </location>
</feature>
<name>A0A914URD5_9BILA</name>
<evidence type="ECO:0000256" key="1">
    <source>
        <dbReference type="SAM" id="MobiDB-lite"/>
    </source>
</evidence>